<name>A0A4Z2FUZ9_9TELE</name>
<evidence type="ECO:0000256" key="1">
    <source>
        <dbReference type="SAM" id="MobiDB-lite"/>
    </source>
</evidence>
<reference evidence="2 3" key="1">
    <citation type="submission" date="2019-03" db="EMBL/GenBank/DDBJ databases">
        <title>First draft genome of Liparis tanakae, snailfish: a comprehensive survey of snailfish specific genes.</title>
        <authorList>
            <person name="Kim W."/>
            <person name="Song I."/>
            <person name="Jeong J.-H."/>
            <person name="Kim D."/>
            <person name="Kim S."/>
            <person name="Ryu S."/>
            <person name="Song J.Y."/>
            <person name="Lee S.K."/>
        </authorList>
    </citation>
    <scope>NUCLEOTIDE SEQUENCE [LARGE SCALE GENOMIC DNA]</scope>
    <source>
        <tissue evidence="2">Muscle</tissue>
    </source>
</reference>
<protein>
    <submittedName>
        <fullName evidence="2">Uncharacterized protein</fullName>
    </submittedName>
</protein>
<accession>A0A4Z2FUZ9</accession>
<gene>
    <name evidence="2" type="ORF">EYF80_044959</name>
</gene>
<dbReference type="Proteomes" id="UP000314294">
    <property type="component" value="Unassembled WGS sequence"/>
</dbReference>
<feature type="region of interest" description="Disordered" evidence="1">
    <location>
        <begin position="26"/>
        <end position="45"/>
    </location>
</feature>
<evidence type="ECO:0000313" key="2">
    <source>
        <dbReference type="EMBL" id="TNN44841.1"/>
    </source>
</evidence>
<dbReference type="EMBL" id="SRLO01000881">
    <property type="protein sequence ID" value="TNN44841.1"/>
    <property type="molecule type" value="Genomic_DNA"/>
</dbReference>
<proteinExistence type="predicted"/>
<evidence type="ECO:0000313" key="3">
    <source>
        <dbReference type="Proteomes" id="UP000314294"/>
    </source>
</evidence>
<comment type="caution">
    <text evidence="2">The sequence shown here is derived from an EMBL/GenBank/DDBJ whole genome shotgun (WGS) entry which is preliminary data.</text>
</comment>
<keyword evidence="3" id="KW-1185">Reference proteome</keyword>
<dbReference type="AlphaFoldDB" id="A0A4Z2FUZ9"/>
<feature type="region of interest" description="Disordered" evidence="1">
    <location>
        <begin position="66"/>
        <end position="125"/>
    </location>
</feature>
<organism evidence="2 3">
    <name type="scientific">Liparis tanakae</name>
    <name type="common">Tanaka's snailfish</name>
    <dbReference type="NCBI Taxonomy" id="230148"/>
    <lineage>
        <taxon>Eukaryota</taxon>
        <taxon>Metazoa</taxon>
        <taxon>Chordata</taxon>
        <taxon>Craniata</taxon>
        <taxon>Vertebrata</taxon>
        <taxon>Euteleostomi</taxon>
        <taxon>Actinopterygii</taxon>
        <taxon>Neopterygii</taxon>
        <taxon>Teleostei</taxon>
        <taxon>Neoteleostei</taxon>
        <taxon>Acanthomorphata</taxon>
        <taxon>Eupercaria</taxon>
        <taxon>Perciformes</taxon>
        <taxon>Cottioidei</taxon>
        <taxon>Cottales</taxon>
        <taxon>Liparidae</taxon>
        <taxon>Liparis</taxon>
    </lineage>
</organism>
<sequence length="125" mass="12847">MRAFPPRGAGEGVAATLSLAVSSAHADVNASGAEAGHETSTLGGGRVATLGCLGRGVLCESEVCENSHSLGDGEHNPMRLKRATPERPQTFSNGEKTDAEQEQADDSQACTGSLFSHELGHAAMQ</sequence>